<proteinExistence type="predicted"/>
<accession>A0ACB7P3K9</accession>
<protein>
    <submittedName>
        <fullName evidence="1">Uncharacterized protein</fullName>
    </submittedName>
</protein>
<sequence>MTPIDALAWVVFAFIIPIASCQWLQPSAKRELWHVGDVHNIQYHTNLTSYTITLWQQTLSGGSARPGPVIYQAKTGPADVLDWTVQLYDFDLETSNVFFFWLKEGGPENATGRITGRTMSSGYFNITDQPSPTTTSSSSSSSSTGPSMSTDLTTALPSTSSTATQSALDQGEPTPSSRVPGDGIGGTDGVAEGGGGGGGDGGSLPVAAQAGIGVGVSIFGIVVIICGILWFRYLRKQQKILLDLQRRAYPEPPPPDAAVAEAGKSQAPPPPPPAQYRPVYELGYHPSPVELSYHSSPTELSCSPLNSR</sequence>
<organism evidence="1 2">
    <name type="scientific">Chaetomium tenue</name>
    <dbReference type="NCBI Taxonomy" id="1854479"/>
    <lineage>
        <taxon>Eukaryota</taxon>
        <taxon>Fungi</taxon>
        <taxon>Dikarya</taxon>
        <taxon>Ascomycota</taxon>
        <taxon>Pezizomycotina</taxon>
        <taxon>Sordariomycetes</taxon>
        <taxon>Sordariomycetidae</taxon>
        <taxon>Sordariales</taxon>
        <taxon>Chaetomiaceae</taxon>
        <taxon>Chaetomium</taxon>
    </lineage>
</organism>
<comment type="caution">
    <text evidence="1">The sequence shown here is derived from an EMBL/GenBank/DDBJ whole genome shotgun (WGS) entry which is preliminary data.</text>
</comment>
<dbReference type="Proteomes" id="UP000724584">
    <property type="component" value="Unassembled WGS sequence"/>
</dbReference>
<dbReference type="EMBL" id="JAGIZQ010000005">
    <property type="protein sequence ID" value="KAH6628328.1"/>
    <property type="molecule type" value="Genomic_DNA"/>
</dbReference>
<keyword evidence="2" id="KW-1185">Reference proteome</keyword>
<gene>
    <name evidence="1" type="ORF">F5144DRAFT_578676</name>
</gene>
<evidence type="ECO:0000313" key="1">
    <source>
        <dbReference type="EMBL" id="KAH6628328.1"/>
    </source>
</evidence>
<evidence type="ECO:0000313" key="2">
    <source>
        <dbReference type="Proteomes" id="UP000724584"/>
    </source>
</evidence>
<reference evidence="1 2" key="1">
    <citation type="journal article" date="2021" name="Nat. Commun.">
        <title>Genetic determinants of endophytism in the Arabidopsis root mycobiome.</title>
        <authorList>
            <person name="Mesny F."/>
            <person name="Miyauchi S."/>
            <person name="Thiergart T."/>
            <person name="Pickel B."/>
            <person name="Atanasova L."/>
            <person name="Karlsson M."/>
            <person name="Huettel B."/>
            <person name="Barry K.W."/>
            <person name="Haridas S."/>
            <person name="Chen C."/>
            <person name="Bauer D."/>
            <person name="Andreopoulos W."/>
            <person name="Pangilinan J."/>
            <person name="LaButti K."/>
            <person name="Riley R."/>
            <person name="Lipzen A."/>
            <person name="Clum A."/>
            <person name="Drula E."/>
            <person name="Henrissat B."/>
            <person name="Kohler A."/>
            <person name="Grigoriev I.V."/>
            <person name="Martin F.M."/>
            <person name="Hacquard S."/>
        </authorList>
    </citation>
    <scope>NUCLEOTIDE SEQUENCE [LARGE SCALE GENOMIC DNA]</scope>
    <source>
        <strain evidence="1 2">MPI-SDFR-AT-0079</strain>
    </source>
</reference>
<name>A0ACB7P3K9_9PEZI</name>